<reference evidence="4" key="1">
    <citation type="journal article" date="2019" name="Int. J. Syst. Evol. Microbiol.">
        <title>The Global Catalogue of Microorganisms (GCM) 10K type strain sequencing project: providing services to taxonomists for standard genome sequencing and annotation.</title>
        <authorList>
            <consortium name="The Broad Institute Genomics Platform"/>
            <consortium name="The Broad Institute Genome Sequencing Center for Infectious Disease"/>
            <person name="Wu L."/>
            <person name="Ma J."/>
        </authorList>
    </citation>
    <scope>NUCLEOTIDE SEQUENCE [LARGE SCALE GENOMIC DNA]</scope>
    <source>
        <strain evidence="4">CGMCC 1.15341</strain>
    </source>
</reference>
<dbReference type="InterPro" id="IPR043519">
    <property type="entry name" value="NT_sf"/>
</dbReference>
<dbReference type="InterPro" id="IPR018821">
    <property type="entry name" value="DUF294_put_nucleoTrafse_sb-bd"/>
</dbReference>
<keyword evidence="4" id="KW-1185">Reference proteome</keyword>
<proteinExistence type="predicted"/>
<feature type="domain" description="DUF294" evidence="2">
    <location>
        <begin position="227"/>
        <end position="370"/>
    </location>
</feature>
<protein>
    <recommendedName>
        <fullName evidence="5">CBS domain-containing protein</fullName>
    </recommendedName>
</protein>
<evidence type="ECO:0000259" key="1">
    <source>
        <dbReference type="Pfam" id="PF03445"/>
    </source>
</evidence>
<dbReference type="Gene3D" id="3.30.460.10">
    <property type="entry name" value="Beta Polymerase, domain 2"/>
    <property type="match status" value="1"/>
</dbReference>
<evidence type="ECO:0008006" key="5">
    <source>
        <dbReference type="Google" id="ProtNLM"/>
    </source>
</evidence>
<dbReference type="SUPFAM" id="SSF81301">
    <property type="entry name" value="Nucleotidyltransferase"/>
    <property type="match status" value="1"/>
</dbReference>
<accession>A0ABQ1K9Z2</accession>
<dbReference type="CDD" id="cd05401">
    <property type="entry name" value="NT_GlnE_GlnD_like"/>
    <property type="match status" value="1"/>
</dbReference>
<evidence type="ECO:0000259" key="2">
    <source>
        <dbReference type="Pfam" id="PF10335"/>
    </source>
</evidence>
<dbReference type="Pfam" id="PF03445">
    <property type="entry name" value="DUF294"/>
    <property type="match status" value="1"/>
</dbReference>
<dbReference type="Pfam" id="PF10335">
    <property type="entry name" value="DUF294_C"/>
    <property type="match status" value="1"/>
</dbReference>
<organism evidence="3 4">
    <name type="scientific">Marinobacterium zhoushanense</name>
    <dbReference type="NCBI Taxonomy" id="1679163"/>
    <lineage>
        <taxon>Bacteria</taxon>
        <taxon>Pseudomonadati</taxon>
        <taxon>Pseudomonadota</taxon>
        <taxon>Gammaproteobacteria</taxon>
        <taxon>Oceanospirillales</taxon>
        <taxon>Oceanospirillaceae</taxon>
        <taxon>Marinobacterium</taxon>
    </lineage>
</organism>
<gene>
    <name evidence="3" type="ORF">GCM10011352_14210</name>
</gene>
<evidence type="ECO:0000313" key="3">
    <source>
        <dbReference type="EMBL" id="GGB89372.1"/>
    </source>
</evidence>
<dbReference type="RefSeq" id="WP_188746762.1">
    <property type="nucleotide sequence ID" value="NZ_BMIJ01000003.1"/>
</dbReference>
<evidence type="ECO:0000313" key="4">
    <source>
        <dbReference type="Proteomes" id="UP000629025"/>
    </source>
</evidence>
<dbReference type="InterPro" id="IPR005105">
    <property type="entry name" value="GlnD_Uridyltrans_N"/>
</dbReference>
<comment type="caution">
    <text evidence="3">The sequence shown here is derived from an EMBL/GenBank/DDBJ whole genome shotgun (WGS) entry which is preliminary data.</text>
</comment>
<sequence>MRSVWRNLFGAQRGLALQLPPHLLSPLERALEQLGPDTSLAQAKAWQPRLVEALQQLELPAWLISELISDHNDLLYRVAIERAIERMRAAGWGAPPVDFCVLAMGSSGRHESLLHPDQDNALVLESYPDERHNEIDSWFRTLASQFTALLDEAGIPFCKGHVMASMPLWRKPIHAWQEQMQLWMATRRVKVVQQCNILFDFAPVFGDEALADQLRDSILEQVPSAGLFLHEMAELIDESPVALDRFDRLHGDGRDAPHPDAVNLKRQGLLPLTGALRLLALLNGCREVGTRARAIWLEQAAILSPGQGRGLCQAAEHLMRLLLDAQMNNWRQGGQPDNWIDLRQLSDPQLRELQQDLKQVRQLQRQAQHSL</sequence>
<dbReference type="Proteomes" id="UP000629025">
    <property type="component" value="Unassembled WGS sequence"/>
</dbReference>
<name>A0ABQ1K9Z2_9GAMM</name>
<dbReference type="EMBL" id="BMIJ01000003">
    <property type="protein sequence ID" value="GGB89372.1"/>
    <property type="molecule type" value="Genomic_DNA"/>
</dbReference>
<feature type="domain" description="Protein-PII uridylyltransferase N-terminal" evidence="1">
    <location>
        <begin position="48"/>
        <end position="187"/>
    </location>
</feature>